<comment type="caution">
    <text evidence="1">The sequence shown here is derived from an EMBL/GenBank/DDBJ whole genome shotgun (WGS) entry which is preliminary data.</text>
</comment>
<sequence length="338" mass="37283">MTSRNSIFILMVSLLVFSVVRVCNAEGPALIQNQYETSCPKAEELVRNITWRQLKARPVLGAKLLRLHFHDCFIRGCDGSILLDAVDNVTKAEKDAIAHTTLQGYDEIDEIKTEIEKLCPAVVSCADILALAARDSVSFLPYLDFDSIPPFKPLWPVLTGRKDGNISLASEVTGDNIPSSFSNFTTLHNLFASKGLDDDDLVALSGAHTIGVARCATFSNRLYNFTENSDVDPSLNVTYAEFLKVQCPPNNRATTVEFDPNSSSTFDSNYFNILLQNKGLLQSDAALLTDKNAEKKVEKLQKSKDFFKAFSDSMKKMGNIGAGNAGEIRKQCRLVNPQ</sequence>
<dbReference type="EMBL" id="CM047742">
    <property type="protein sequence ID" value="KAJ0034113.1"/>
    <property type="molecule type" value="Genomic_DNA"/>
</dbReference>
<organism evidence="1 2">
    <name type="scientific">Pistacia integerrima</name>
    <dbReference type="NCBI Taxonomy" id="434235"/>
    <lineage>
        <taxon>Eukaryota</taxon>
        <taxon>Viridiplantae</taxon>
        <taxon>Streptophyta</taxon>
        <taxon>Embryophyta</taxon>
        <taxon>Tracheophyta</taxon>
        <taxon>Spermatophyta</taxon>
        <taxon>Magnoliopsida</taxon>
        <taxon>eudicotyledons</taxon>
        <taxon>Gunneridae</taxon>
        <taxon>Pentapetalae</taxon>
        <taxon>rosids</taxon>
        <taxon>malvids</taxon>
        <taxon>Sapindales</taxon>
        <taxon>Anacardiaceae</taxon>
        <taxon>Pistacia</taxon>
    </lineage>
</organism>
<gene>
    <name evidence="1" type="ORF">Pint_25004</name>
</gene>
<evidence type="ECO:0000313" key="1">
    <source>
        <dbReference type="EMBL" id="KAJ0034113.1"/>
    </source>
</evidence>
<keyword evidence="2" id="KW-1185">Reference proteome</keyword>
<protein>
    <submittedName>
        <fullName evidence="1">Uncharacterized protein</fullName>
    </submittedName>
</protein>
<name>A0ACC0YCG8_9ROSI</name>
<proteinExistence type="predicted"/>
<dbReference type="Proteomes" id="UP001163603">
    <property type="component" value="Chromosome 7"/>
</dbReference>
<accession>A0ACC0YCG8</accession>
<evidence type="ECO:0000313" key="2">
    <source>
        <dbReference type="Proteomes" id="UP001163603"/>
    </source>
</evidence>
<reference evidence="2" key="1">
    <citation type="journal article" date="2023" name="G3 (Bethesda)">
        <title>Genome assembly and association tests identify interacting loci associated with vigor, precocity, and sex in interspecific pistachio rootstocks.</title>
        <authorList>
            <person name="Palmer W."/>
            <person name="Jacygrad E."/>
            <person name="Sagayaradj S."/>
            <person name="Cavanaugh K."/>
            <person name="Han R."/>
            <person name="Bertier L."/>
            <person name="Beede B."/>
            <person name="Kafkas S."/>
            <person name="Golino D."/>
            <person name="Preece J."/>
            <person name="Michelmore R."/>
        </authorList>
    </citation>
    <scope>NUCLEOTIDE SEQUENCE [LARGE SCALE GENOMIC DNA]</scope>
</reference>